<feature type="compositionally biased region" description="Acidic residues" evidence="10">
    <location>
        <begin position="247"/>
        <end position="256"/>
    </location>
</feature>
<feature type="domain" description="Cation/H+ exchanger transmembrane" evidence="12">
    <location>
        <begin position="312"/>
        <end position="664"/>
    </location>
</feature>
<feature type="transmembrane region" description="Helical" evidence="11">
    <location>
        <begin position="508"/>
        <end position="541"/>
    </location>
</feature>
<feature type="transmembrane region" description="Helical" evidence="11">
    <location>
        <begin position="468"/>
        <end position="488"/>
    </location>
</feature>
<evidence type="ECO:0000313" key="14">
    <source>
        <dbReference type="Proteomes" id="UP000789739"/>
    </source>
</evidence>
<reference evidence="13" key="1">
    <citation type="submission" date="2021-06" db="EMBL/GenBank/DDBJ databases">
        <authorList>
            <person name="Kallberg Y."/>
            <person name="Tangrot J."/>
            <person name="Rosling A."/>
        </authorList>
    </citation>
    <scope>NUCLEOTIDE SEQUENCE</scope>
    <source>
        <strain evidence="13">BR232B</strain>
    </source>
</reference>
<comment type="caution">
    <text evidence="13">The sequence shown here is derived from an EMBL/GenBank/DDBJ whole genome shotgun (WGS) entry which is preliminary data.</text>
</comment>
<keyword evidence="7" id="KW-0406">Ion transport</keyword>
<dbReference type="GO" id="GO:0016020">
    <property type="term" value="C:membrane"/>
    <property type="evidence" value="ECO:0007669"/>
    <property type="project" value="UniProtKB-SubCell"/>
</dbReference>
<feature type="transmembrane region" description="Helical" evidence="11">
    <location>
        <begin position="356"/>
        <end position="375"/>
    </location>
</feature>
<evidence type="ECO:0000256" key="8">
    <source>
        <dbReference type="ARBA" id="ARBA00023136"/>
    </source>
</evidence>
<feature type="transmembrane region" description="Helical" evidence="11">
    <location>
        <begin position="561"/>
        <end position="578"/>
    </location>
</feature>
<evidence type="ECO:0000256" key="7">
    <source>
        <dbReference type="ARBA" id="ARBA00023065"/>
    </source>
</evidence>
<gene>
    <name evidence="13" type="ORF">PBRASI_LOCUS5153</name>
</gene>
<evidence type="ECO:0000256" key="1">
    <source>
        <dbReference type="ARBA" id="ARBA00004141"/>
    </source>
</evidence>
<evidence type="ECO:0000313" key="13">
    <source>
        <dbReference type="EMBL" id="CAG8552273.1"/>
    </source>
</evidence>
<keyword evidence="5" id="KW-0732">Signal</keyword>
<dbReference type="AlphaFoldDB" id="A0A9N9B5W5"/>
<evidence type="ECO:0000256" key="11">
    <source>
        <dbReference type="SAM" id="Phobius"/>
    </source>
</evidence>
<evidence type="ECO:0000256" key="5">
    <source>
        <dbReference type="ARBA" id="ARBA00022729"/>
    </source>
</evidence>
<feature type="transmembrane region" description="Helical" evidence="11">
    <location>
        <begin position="12"/>
        <end position="31"/>
    </location>
</feature>
<evidence type="ECO:0000256" key="2">
    <source>
        <dbReference type="ARBA" id="ARBA00022448"/>
    </source>
</evidence>
<evidence type="ECO:0000259" key="12">
    <source>
        <dbReference type="Pfam" id="PF00999"/>
    </source>
</evidence>
<feature type="compositionally biased region" description="Basic and acidic residues" evidence="10">
    <location>
        <begin position="257"/>
        <end position="269"/>
    </location>
</feature>
<comment type="subcellular location">
    <subcellularLocation>
        <location evidence="1">Membrane</location>
        <topology evidence="1">Multi-pass membrane protein</topology>
    </subcellularLocation>
</comment>
<feature type="region of interest" description="Disordered" evidence="10">
    <location>
        <begin position="247"/>
        <end position="271"/>
    </location>
</feature>
<evidence type="ECO:0000256" key="9">
    <source>
        <dbReference type="SAM" id="Coils"/>
    </source>
</evidence>
<feature type="transmembrane region" description="Helical" evidence="11">
    <location>
        <begin position="440"/>
        <end position="461"/>
    </location>
</feature>
<dbReference type="PANTHER" id="PTHR16254:SF14">
    <property type="entry name" value="TRANSMEMBRANE AND COILED-COIL DOMAIN-CONTAINING PROTEIN 3"/>
    <property type="match status" value="1"/>
</dbReference>
<keyword evidence="3" id="KW-0050">Antiport</keyword>
<evidence type="ECO:0000256" key="10">
    <source>
        <dbReference type="SAM" id="MobiDB-lite"/>
    </source>
</evidence>
<feature type="coiled-coil region" evidence="9">
    <location>
        <begin position="89"/>
        <end position="116"/>
    </location>
</feature>
<keyword evidence="14" id="KW-1185">Reference proteome</keyword>
<dbReference type="InterPro" id="IPR006153">
    <property type="entry name" value="Cation/H_exchanger_TM"/>
</dbReference>
<dbReference type="InterPro" id="IPR045158">
    <property type="entry name" value="KEA4/5/6-like"/>
</dbReference>
<dbReference type="EMBL" id="CAJVPI010000581">
    <property type="protein sequence ID" value="CAG8552273.1"/>
    <property type="molecule type" value="Genomic_DNA"/>
</dbReference>
<feature type="transmembrane region" description="Helical" evidence="11">
    <location>
        <begin position="646"/>
        <end position="668"/>
    </location>
</feature>
<keyword evidence="9" id="KW-0175">Coiled coil</keyword>
<dbReference type="PANTHER" id="PTHR16254">
    <property type="entry name" value="POTASSIUM/PROTON ANTIPORTER-RELATED"/>
    <property type="match status" value="1"/>
</dbReference>
<organism evidence="13 14">
    <name type="scientific">Paraglomus brasilianum</name>
    <dbReference type="NCBI Taxonomy" id="144538"/>
    <lineage>
        <taxon>Eukaryota</taxon>
        <taxon>Fungi</taxon>
        <taxon>Fungi incertae sedis</taxon>
        <taxon>Mucoromycota</taxon>
        <taxon>Glomeromycotina</taxon>
        <taxon>Glomeromycetes</taxon>
        <taxon>Paraglomerales</taxon>
        <taxon>Paraglomeraceae</taxon>
        <taxon>Paraglomus</taxon>
    </lineage>
</organism>
<protein>
    <submittedName>
        <fullName evidence="13">9159_t:CDS:1</fullName>
    </submittedName>
</protein>
<evidence type="ECO:0000256" key="3">
    <source>
        <dbReference type="ARBA" id="ARBA00022449"/>
    </source>
</evidence>
<dbReference type="Proteomes" id="UP000789739">
    <property type="component" value="Unassembled WGS sequence"/>
</dbReference>
<name>A0A9N9B5W5_9GLOM</name>
<evidence type="ECO:0000256" key="4">
    <source>
        <dbReference type="ARBA" id="ARBA00022692"/>
    </source>
</evidence>
<dbReference type="Pfam" id="PF00999">
    <property type="entry name" value="Na_H_Exchanger"/>
    <property type="match status" value="1"/>
</dbReference>
<proteinExistence type="predicted"/>
<feature type="region of interest" description="Disordered" evidence="10">
    <location>
        <begin position="672"/>
        <end position="702"/>
    </location>
</feature>
<dbReference type="GO" id="GO:0015386">
    <property type="term" value="F:potassium:proton antiporter activity"/>
    <property type="evidence" value="ECO:0007669"/>
    <property type="project" value="InterPro"/>
</dbReference>
<sequence>MGTALPSTHQRYIILLIVWLICQRFMIVSAIEDSDQINDILAADSPSRAELETTEADPTSKLSSCNEIDFICKYELFKKKVDASRNGIQEDYSLTIEQKEERISRLDAKLKGVTALLDFTVDVLRLFDGTINDSIIAKPNVELKQEALKLIYNFKSSILNISGVDSIESILYGDYPDKEQVEEDSLEHSEYKHDSQDGMVDSVLQEVKNSADLLEERMHHNVYRHGSDNGKIHEVVETVVRLEELEEEEIENDDIADESRKHDSEDGSHSHGHARVITLIDKEHNEYVLTRPNDLTMFYEDARLLNDIILIIVAAFVLGWLLNMIGLPAFLGYILAGCLLGPAGYNVIQELIQTETLSQLGVIFIVFMLGLEFSFEKIRRTWTFALGSASFIILVTLTVSLFIGFLVGSNGKEAAFVGMCISFSSTVVVERLRSQDLEQLYGPLVIQDIVFGLLLAALPALSKSGIQAILAIGRLFVSLVIFGAFSFLVSRILAALPLKRVKGTNELFLLGATSLCLLMSQVASFLGLGFEIGCFVAGVVIHTRKSNFESSINIIEPVRDIFSCLFFASIGIHIYPSFLYNEGLLLLSLTAGVVGFKYIIAGAALFTCGWDVRRAAVMAIGMAQISEFAFVLGSRAKATGIISREVYYLLLTTTSLSLVVTPVLWNIFGSGQESSHSSHRPTKDSEFPLPLPFAANSSGKYE</sequence>
<keyword evidence="2" id="KW-0813">Transport</keyword>
<keyword evidence="4 11" id="KW-0812">Transmembrane</keyword>
<dbReference type="Gene3D" id="1.20.1530.20">
    <property type="match status" value="1"/>
</dbReference>
<dbReference type="OrthoDB" id="1654420at2759"/>
<feature type="transmembrane region" description="Helical" evidence="11">
    <location>
        <begin position="382"/>
        <end position="407"/>
    </location>
</feature>
<feature type="transmembrane region" description="Helical" evidence="11">
    <location>
        <begin position="308"/>
        <end position="336"/>
    </location>
</feature>
<evidence type="ECO:0000256" key="6">
    <source>
        <dbReference type="ARBA" id="ARBA00022989"/>
    </source>
</evidence>
<keyword evidence="6 11" id="KW-1133">Transmembrane helix</keyword>
<dbReference type="InterPro" id="IPR038770">
    <property type="entry name" value="Na+/solute_symporter_sf"/>
</dbReference>
<keyword evidence="8 11" id="KW-0472">Membrane</keyword>
<accession>A0A9N9B5W5</accession>
<feature type="transmembrane region" description="Helical" evidence="11">
    <location>
        <begin position="584"/>
        <end position="608"/>
    </location>
</feature>